<dbReference type="Pfam" id="PF13385">
    <property type="entry name" value="Laminin_G_3"/>
    <property type="match status" value="1"/>
</dbReference>
<dbReference type="InterPro" id="IPR013320">
    <property type="entry name" value="ConA-like_dom_sf"/>
</dbReference>
<dbReference type="Pfam" id="PF18962">
    <property type="entry name" value="Por_Secre_tail"/>
    <property type="match status" value="1"/>
</dbReference>
<feature type="domain" description="LamG-like jellyroll fold" evidence="3">
    <location>
        <begin position="87"/>
        <end position="220"/>
    </location>
</feature>
<evidence type="ECO:0000256" key="1">
    <source>
        <dbReference type="ARBA" id="ARBA00022729"/>
    </source>
</evidence>
<dbReference type="InterPro" id="IPR026444">
    <property type="entry name" value="Secre_tail"/>
</dbReference>
<dbReference type="InterPro" id="IPR006558">
    <property type="entry name" value="LamG-like"/>
</dbReference>
<proteinExistence type="predicted"/>
<name>A0A644WBV9_9ZZZZ</name>
<protein>
    <recommendedName>
        <fullName evidence="3">LamG-like jellyroll fold domain-containing protein</fullName>
    </recommendedName>
</protein>
<keyword evidence="2" id="KW-1015">Disulfide bond</keyword>
<dbReference type="AlphaFoldDB" id="A0A644WBV9"/>
<evidence type="ECO:0000256" key="2">
    <source>
        <dbReference type="ARBA" id="ARBA00023157"/>
    </source>
</evidence>
<evidence type="ECO:0000313" key="4">
    <source>
        <dbReference type="EMBL" id="MPM01280.1"/>
    </source>
</evidence>
<dbReference type="Gene3D" id="2.60.120.200">
    <property type="match status" value="1"/>
</dbReference>
<organism evidence="4">
    <name type="scientific">bioreactor metagenome</name>
    <dbReference type="NCBI Taxonomy" id="1076179"/>
    <lineage>
        <taxon>unclassified sequences</taxon>
        <taxon>metagenomes</taxon>
        <taxon>ecological metagenomes</taxon>
    </lineage>
</organism>
<comment type="caution">
    <text evidence="4">The sequence shown here is derived from an EMBL/GenBank/DDBJ whole genome shotgun (WGS) entry which is preliminary data.</text>
</comment>
<dbReference type="SMART" id="SM00560">
    <property type="entry name" value="LamGL"/>
    <property type="match status" value="1"/>
</dbReference>
<dbReference type="SUPFAM" id="SSF49899">
    <property type="entry name" value="Concanavalin A-like lectins/glucanases"/>
    <property type="match status" value="1"/>
</dbReference>
<evidence type="ECO:0000259" key="3">
    <source>
        <dbReference type="SMART" id="SM00560"/>
    </source>
</evidence>
<keyword evidence="1" id="KW-0732">Signal</keyword>
<dbReference type="EMBL" id="VSSQ01000785">
    <property type="protein sequence ID" value="MPM01280.1"/>
    <property type="molecule type" value="Genomic_DNA"/>
</dbReference>
<dbReference type="NCBIfam" id="TIGR04183">
    <property type="entry name" value="Por_Secre_tail"/>
    <property type="match status" value="1"/>
</dbReference>
<sequence length="313" mass="34562">MKRIFAFFLLLLLSIVGFSQVPTVGLVGYWPFDGNALDMSGCIGHGTISGAVSDTGRFDDIDGAYWFDGVNDRISCADTFHLKTRATLCLWVKFTDTTRTMVFMCKYNAGMDEGLMLGKINDGHVFCAGRNGNNQYLTTGYSKGPIADDEWHFLVGVCDSNKWEIWVDGQLDNSATYNLTNYSIQSTSPVTFGYEPVGSAFYYEGSLDDARIYNRALNQTGIQALFYEGTTGLQGHKTGICRVFPNPATESISFSDIKPESVRIYDQQGRLVIAVDNGLTDGEKIDVSGLSNGVYYIEAVEGAKVYHQKLLKE</sequence>
<accession>A0A644WBV9</accession>
<reference evidence="4" key="1">
    <citation type="submission" date="2019-08" db="EMBL/GenBank/DDBJ databases">
        <authorList>
            <person name="Kucharzyk K."/>
            <person name="Murdoch R.W."/>
            <person name="Higgins S."/>
            <person name="Loffler F."/>
        </authorList>
    </citation>
    <scope>NUCLEOTIDE SEQUENCE</scope>
</reference>
<gene>
    <name evidence="4" type="ORF">SDC9_47519</name>
</gene>